<dbReference type="GeneID" id="78086774"/>
<sequence length="116" mass="12077">MIGDATLTRLVRGKEIVLNARRQGGDCLLSVTGGDAPHIGAAALCADGEIRRLDRNGHREGELAAELAERAASKLGCCVCAVCGIHFDGISRAEIASVVAAVRDMADTWLGSASHH</sequence>
<protein>
    <recommendedName>
        <fullName evidence="1">Prenylated flavin chaperone LpdD-like domain-containing protein</fullName>
    </recommendedName>
</protein>
<dbReference type="InterPro" id="IPR048844">
    <property type="entry name" value="LpdD_chaperone-like"/>
</dbReference>
<name>E5Y2T7_BILW3</name>
<evidence type="ECO:0000313" key="2">
    <source>
        <dbReference type="EMBL" id="EFV45677.1"/>
    </source>
</evidence>
<evidence type="ECO:0000259" key="1">
    <source>
        <dbReference type="Pfam" id="PF21758"/>
    </source>
</evidence>
<dbReference type="EMBL" id="ADCP02000002">
    <property type="protein sequence ID" value="EFV45677.1"/>
    <property type="molecule type" value="Genomic_DNA"/>
</dbReference>
<accession>E5Y2T7</accession>
<dbReference type="STRING" id="563192.HMPREF0179_00451"/>
<evidence type="ECO:0000313" key="3">
    <source>
        <dbReference type="Proteomes" id="UP000006034"/>
    </source>
</evidence>
<keyword evidence="3" id="KW-1185">Reference proteome</keyword>
<proteinExistence type="predicted"/>
<reference evidence="2 3" key="1">
    <citation type="submission" date="2010-10" db="EMBL/GenBank/DDBJ databases">
        <authorList>
            <consortium name="The Broad Institute Genome Sequencing Platform"/>
            <person name="Ward D."/>
            <person name="Earl A."/>
            <person name="Feldgarden M."/>
            <person name="Young S.K."/>
            <person name="Gargeya S."/>
            <person name="Zeng Q."/>
            <person name="Alvarado L."/>
            <person name="Berlin A."/>
            <person name="Bochicchio J."/>
            <person name="Chapman S.B."/>
            <person name="Chen Z."/>
            <person name="Freedman E."/>
            <person name="Gellesch M."/>
            <person name="Goldberg J."/>
            <person name="Griggs A."/>
            <person name="Gujja S."/>
            <person name="Heilman E."/>
            <person name="Heiman D."/>
            <person name="Howarth C."/>
            <person name="Mehta T."/>
            <person name="Neiman D."/>
            <person name="Pearson M."/>
            <person name="Roberts A."/>
            <person name="Saif S."/>
            <person name="Shea T."/>
            <person name="Shenoy N."/>
            <person name="Sisk P."/>
            <person name="Stolte C."/>
            <person name="Sykes S."/>
            <person name="White J."/>
            <person name="Yandava C."/>
            <person name="Allen-Vercoe E."/>
            <person name="Sibley C."/>
            <person name="Ambrose C.E."/>
            <person name="Strauss J."/>
            <person name="Daigneault M."/>
            <person name="Haas B."/>
            <person name="Nusbaum C."/>
            <person name="Birren B."/>
        </authorList>
    </citation>
    <scope>NUCLEOTIDE SEQUENCE [LARGE SCALE GENOMIC DNA]</scope>
    <source>
        <strain evidence="2 3">3_1_6</strain>
    </source>
</reference>
<feature type="domain" description="Prenylated flavin chaperone LpdD-like" evidence="1">
    <location>
        <begin position="14"/>
        <end position="110"/>
    </location>
</feature>
<dbReference type="Proteomes" id="UP000006034">
    <property type="component" value="Unassembled WGS sequence"/>
</dbReference>
<comment type="caution">
    <text evidence="2">The sequence shown here is derived from an EMBL/GenBank/DDBJ whole genome shotgun (WGS) entry which is preliminary data.</text>
</comment>
<dbReference type="RefSeq" id="WP_005024634.1">
    <property type="nucleotide sequence ID" value="NZ_KE150239.1"/>
</dbReference>
<gene>
    <name evidence="2" type="ORF">HMPREF0179_00451</name>
</gene>
<dbReference type="AlphaFoldDB" id="E5Y2T7"/>
<organism evidence="2 3">
    <name type="scientific">Bilophila wadsworthia (strain 3_1_6)</name>
    <dbReference type="NCBI Taxonomy" id="563192"/>
    <lineage>
        <taxon>Bacteria</taxon>
        <taxon>Pseudomonadati</taxon>
        <taxon>Thermodesulfobacteriota</taxon>
        <taxon>Desulfovibrionia</taxon>
        <taxon>Desulfovibrionales</taxon>
        <taxon>Desulfovibrionaceae</taxon>
        <taxon>Bilophila</taxon>
    </lineage>
</organism>
<reference evidence="2 3" key="2">
    <citation type="submission" date="2013-04" db="EMBL/GenBank/DDBJ databases">
        <title>The Genome Sequence of Bilophila wadsworthia 3_1_6.</title>
        <authorList>
            <consortium name="The Broad Institute Genomics Platform"/>
            <person name="Earl A."/>
            <person name="Ward D."/>
            <person name="Feldgarden M."/>
            <person name="Gevers D."/>
            <person name="Sibley C."/>
            <person name="Strauss J."/>
            <person name="Allen-Vercoe E."/>
            <person name="Walker B."/>
            <person name="Young S."/>
            <person name="Zeng Q."/>
            <person name="Gargeya S."/>
            <person name="Fitzgerald M."/>
            <person name="Haas B."/>
            <person name="Abouelleil A."/>
            <person name="Allen A.W."/>
            <person name="Alvarado L."/>
            <person name="Arachchi H.M."/>
            <person name="Berlin A.M."/>
            <person name="Chapman S.B."/>
            <person name="Gainer-Dewar J."/>
            <person name="Goldberg J."/>
            <person name="Griggs A."/>
            <person name="Gujja S."/>
            <person name="Hansen M."/>
            <person name="Howarth C."/>
            <person name="Imamovic A."/>
            <person name="Ireland A."/>
            <person name="Larimer J."/>
            <person name="McCowan C."/>
            <person name="Murphy C."/>
            <person name="Pearson M."/>
            <person name="Poon T.W."/>
            <person name="Priest M."/>
            <person name="Roberts A."/>
            <person name="Saif S."/>
            <person name="Shea T."/>
            <person name="Sisk P."/>
            <person name="Sykes S."/>
            <person name="Wortman J."/>
            <person name="Nusbaum C."/>
            <person name="Birren B."/>
        </authorList>
    </citation>
    <scope>NUCLEOTIDE SEQUENCE [LARGE SCALE GENOMIC DNA]</scope>
    <source>
        <strain evidence="2 3">3_1_6</strain>
    </source>
</reference>
<dbReference type="HOGENOM" id="CLU_139132_1_1_7"/>
<dbReference type="OrthoDB" id="5878625at2"/>
<dbReference type="Pfam" id="PF21758">
    <property type="entry name" value="PAC_bac"/>
    <property type="match status" value="1"/>
</dbReference>